<keyword evidence="1" id="KW-0812">Transmembrane</keyword>
<feature type="transmembrane region" description="Helical" evidence="1">
    <location>
        <begin position="29"/>
        <end position="54"/>
    </location>
</feature>
<evidence type="ECO:0000256" key="1">
    <source>
        <dbReference type="SAM" id="Phobius"/>
    </source>
</evidence>
<dbReference type="AlphaFoldDB" id="A0A1V4T0J7"/>
<dbReference type="Proteomes" id="UP000191418">
    <property type="component" value="Unassembled WGS sequence"/>
</dbReference>
<organism evidence="2 3">
    <name type="scientific">Oceanospirillum multiglobuliferum</name>
    <dbReference type="NCBI Taxonomy" id="64969"/>
    <lineage>
        <taxon>Bacteria</taxon>
        <taxon>Pseudomonadati</taxon>
        <taxon>Pseudomonadota</taxon>
        <taxon>Gammaproteobacteria</taxon>
        <taxon>Oceanospirillales</taxon>
        <taxon>Oceanospirillaceae</taxon>
        <taxon>Oceanospirillum</taxon>
    </lineage>
</organism>
<dbReference type="EMBL" id="MTSM01000039">
    <property type="protein sequence ID" value="OPX54122.1"/>
    <property type="molecule type" value="Genomic_DNA"/>
</dbReference>
<evidence type="ECO:0000313" key="3">
    <source>
        <dbReference type="Proteomes" id="UP000191418"/>
    </source>
</evidence>
<proteinExistence type="predicted"/>
<keyword evidence="3" id="KW-1185">Reference proteome</keyword>
<keyword evidence="1" id="KW-0472">Membrane</keyword>
<name>A0A1V4T0J7_9GAMM</name>
<sequence>MHPTLGCGVLAWVFTVHDAALCTLRWVMVFWLGCLRCMTLRLCTLRWVMVFWLGCLTVHDATLMHPTLGYGVLAWVFNGA</sequence>
<comment type="caution">
    <text evidence="2">The sequence shown here is derived from an EMBL/GenBank/DDBJ whole genome shotgun (WGS) entry which is preliminary data.</text>
</comment>
<protein>
    <submittedName>
        <fullName evidence="2">Uncharacterized protein</fullName>
    </submittedName>
</protein>
<evidence type="ECO:0000313" key="2">
    <source>
        <dbReference type="EMBL" id="OPX54122.1"/>
    </source>
</evidence>
<gene>
    <name evidence="2" type="ORF">BTE48_15865</name>
</gene>
<keyword evidence="1" id="KW-1133">Transmembrane helix</keyword>
<accession>A0A1V4T0J7</accession>
<reference evidence="2 3" key="1">
    <citation type="submission" date="2017-01" db="EMBL/GenBank/DDBJ databases">
        <title>Genome Sequencing of a Marine Spirillum, Oceanospirillum multiglobuliferum ATCC 33336, from Japan.</title>
        <authorList>
            <person name="Carney J.G."/>
            <person name="Trachtenberg A.M."/>
            <person name="Rheaume B.A."/>
            <person name="Linnane J.D."/>
            <person name="Pitts N.L."/>
            <person name="Mykles D.L."/>
            <person name="Maclea K.S."/>
        </authorList>
    </citation>
    <scope>NUCLEOTIDE SEQUENCE [LARGE SCALE GENOMIC DNA]</scope>
    <source>
        <strain evidence="2 3">ATCC 33336</strain>
    </source>
</reference>